<dbReference type="EMBL" id="CP138858">
    <property type="protein sequence ID" value="WPJ98229.1"/>
    <property type="molecule type" value="Genomic_DNA"/>
</dbReference>
<dbReference type="Gene3D" id="3.20.20.80">
    <property type="entry name" value="Glycosidases"/>
    <property type="match status" value="1"/>
</dbReference>
<gene>
    <name evidence="1" type="ORF">SH580_21560</name>
</gene>
<protein>
    <recommendedName>
        <fullName evidence="3">Alpha-L-fucosidase</fullName>
    </recommendedName>
</protein>
<accession>A0ABZ0RSJ1</accession>
<organism evidence="1 2">
    <name type="scientific">Coraliomargarita algicola</name>
    <dbReference type="NCBI Taxonomy" id="3092156"/>
    <lineage>
        <taxon>Bacteria</taxon>
        <taxon>Pseudomonadati</taxon>
        <taxon>Verrucomicrobiota</taxon>
        <taxon>Opitutia</taxon>
        <taxon>Puniceicoccales</taxon>
        <taxon>Coraliomargaritaceae</taxon>
        <taxon>Coraliomargarita</taxon>
    </lineage>
</organism>
<proteinExistence type="predicted"/>
<name>A0ABZ0RSJ1_9BACT</name>
<sequence length="124" mass="14258">MGGNLLVNVPPRGDGEMMDWFYEVCDEMAAWMAHSREATYDVDQDVPLPTLDKTQNYTTKRGNIYYSLPNEDRVIFISDVTEPKSVTLLRTGEPIDFDYREQALHLVLPKSMETKLPDLVKIVF</sequence>
<dbReference type="InterPro" id="IPR017853">
    <property type="entry name" value="GH"/>
</dbReference>
<evidence type="ECO:0000313" key="1">
    <source>
        <dbReference type="EMBL" id="WPJ98229.1"/>
    </source>
</evidence>
<keyword evidence="2" id="KW-1185">Reference proteome</keyword>
<reference evidence="1 2" key="1">
    <citation type="submission" date="2023-11" db="EMBL/GenBank/DDBJ databases">
        <title>Coraliomargarita sp. nov., isolated from marine algae.</title>
        <authorList>
            <person name="Lee J.K."/>
            <person name="Baek J.H."/>
            <person name="Kim J.M."/>
            <person name="Choi D.G."/>
            <person name="Jeon C.O."/>
        </authorList>
    </citation>
    <scope>NUCLEOTIDE SEQUENCE [LARGE SCALE GENOMIC DNA]</scope>
    <source>
        <strain evidence="1 2">J2-16</strain>
    </source>
</reference>
<evidence type="ECO:0008006" key="3">
    <source>
        <dbReference type="Google" id="ProtNLM"/>
    </source>
</evidence>
<dbReference type="Proteomes" id="UP001324993">
    <property type="component" value="Chromosome"/>
</dbReference>
<dbReference type="SUPFAM" id="SSF51445">
    <property type="entry name" value="(Trans)glycosidases"/>
    <property type="match status" value="1"/>
</dbReference>
<evidence type="ECO:0000313" key="2">
    <source>
        <dbReference type="Proteomes" id="UP001324993"/>
    </source>
</evidence>